<gene>
    <name evidence="12" type="ORF">Q3982_02275</name>
</gene>
<organism evidence="12 13">
    <name type="scientific">Phoenicibacter congonensis</name>
    <dbReference type="NCBI Taxonomy" id="1944646"/>
    <lineage>
        <taxon>Bacteria</taxon>
        <taxon>Bacillati</taxon>
        <taxon>Actinomycetota</taxon>
        <taxon>Coriobacteriia</taxon>
        <taxon>Eggerthellales</taxon>
        <taxon>Eggerthellaceae</taxon>
        <taxon>Phoenicibacter</taxon>
    </lineage>
</organism>
<dbReference type="Gene3D" id="3.20.20.70">
    <property type="entry name" value="Aldolase class I"/>
    <property type="match status" value="1"/>
</dbReference>
<keyword evidence="7" id="KW-0560">Oxidoreductase</keyword>
<dbReference type="GO" id="GO:0046872">
    <property type="term" value="F:metal ion binding"/>
    <property type="evidence" value="ECO:0007669"/>
    <property type="project" value="UniProtKB-KW"/>
</dbReference>
<evidence type="ECO:0000259" key="11">
    <source>
        <dbReference type="Pfam" id="PF07992"/>
    </source>
</evidence>
<dbReference type="InterPro" id="IPR013785">
    <property type="entry name" value="Aldolase_TIM"/>
</dbReference>
<dbReference type="Proteomes" id="UP001168575">
    <property type="component" value="Unassembled WGS sequence"/>
</dbReference>
<dbReference type="PRINTS" id="PR00411">
    <property type="entry name" value="PNDRDTASEI"/>
</dbReference>
<dbReference type="InterPro" id="IPR001155">
    <property type="entry name" value="OxRdtase_FMN_N"/>
</dbReference>
<evidence type="ECO:0000313" key="13">
    <source>
        <dbReference type="Proteomes" id="UP001168575"/>
    </source>
</evidence>
<evidence type="ECO:0000256" key="6">
    <source>
        <dbReference type="ARBA" id="ARBA00022723"/>
    </source>
</evidence>
<dbReference type="CDD" id="cd02803">
    <property type="entry name" value="OYE_like_FMN_family"/>
    <property type="match status" value="1"/>
</dbReference>
<dbReference type="Pfam" id="PF07992">
    <property type="entry name" value="Pyr_redox_2"/>
    <property type="match status" value="1"/>
</dbReference>
<dbReference type="Gene3D" id="3.50.50.60">
    <property type="entry name" value="FAD/NAD(P)-binding domain"/>
    <property type="match status" value="1"/>
</dbReference>
<evidence type="ECO:0000313" key="12">
    <source>
        <dbReference type="EMBL" id="MDO4841487.1"/>
    </source>
</evidence>
<dbReference type="SUPFAM" id="SSF51905">
    <property type="entry name" value="FAD/NAD(P)-binding domain"/>
    <property type="match status" value="1"/>
</dbReference>
<keyword evidence="6" id="KW-0479">Metal-binding</keyword>
<evidence type="ECO:0000256" key="7">
    <source>
        <dbReference type="ARBA" id="ARBA00023002"/>
    </source>
</evidence>
<dbReference type="EMBL" id="JAUMVS010000021">
    <property type="protein sequence ID" value="MDO4841487.1"/>
    <property type="molecule type" value="Genomic_DNA"/>
</dbReference>
<dbReference type="PANTHER" id="PTHR42917:SF2">
    <property type="entry name" value="2,4-DIENOYL-COA REDUCTASE [(2E)-ENOYL-COA-PRODUCING]"/>
    <property type="match status" value="1"/>
</dbReference>
<dbReference type="Gene3D" id="3.40.50.720">
    <property type="entry name" value="NAD(P)-binding Rossmann-like Domain"/>
    <property type="match status" value="1"/>
</dbReference>
<evidence type="ECO:0000256" key="2">
    <source>
        <dbReference type="ARBA" id="ARBA00001966"/>
    </source>
</evidence>
<evidence type="ECO:0000256" key="9">
    <source>
        <dbReference type="ARBA" id="ARBA00023014"/>
    </source>
</evidence>
<evidence type="ECO:0000256" key="8">
    <source>
        <dbReference type="ARBA" id="ARBA00023004"/>
    </source>
</evidence>
<reference evidence="12" key="1">
    <citation type="submission" date="2023-07" db="EMBL/GenBank/DDBJ databases">
        <title>Between Cages and Wild: Unraveling the Impact of Captivity on Animal Microbiomes and Antimicrobial Resistance.</title>
        <authorList>
            <person name="Schmartz G.P."/>
            <person name="Rehner J."/>
            <person name="Schuff M.J."/>
            <person name="Becker S.L."/>
            <person name="Kravczyk M."/>
            <person name="Gurevich A."/>
            <person name="Francke R."/>
            <person name="Mueller R."/>
            <person name="Keller V."/>
            <person name="Keller A."/>
        </authorList>
    </citation>
    <scope>NUCLEOTIDE SEQUENCE</scope>
    <source>
        <strain evidence="12">S12M_St_49</strain>
    </source>
</reference>
<sequence>MKNAKIFTPIQIGNRTFRNRIMMAPMTLSIESMDGTVSEELQKHYVERAEGGVGILEMDAVTVDLGYLYRGPTTCMDDDSYIAPFKEFTDKIHAAGGALFPQITHVGPESIIGYFGQNPPGPSVYINDNGHYTREIDKDEIKLIIKQYGEACKRAEQAGCDGIALHCGHAYMMPGSFLSPLRNFRSDEYGGNIDNRSRFVCEVIDEIRRNVSPGFPIIMRVSGSERYPGGNTLDDMLYILPKIVAHGIDALEISGGTQYEAPWTIIPSHGEPRGVNVKEATEIKKVVDVPVFVVGKIESVVYGAELVERGLVDGITLGRPLLADPDIVNKTYEGRLEDIAPCASCCGGCVGARNAEDQVAKCNINPRLGRESRFGRDLGKAEKSKKVLVIGAGPGGLMAAKVAAERGHKVTVWEKAHTCGGQVNMAAKAPGKQDDMKWIQYLLVQCRKLGVELVNDKEATVEAVKEFAPEAAIIATGAVPFIPDIPGITEHEIVTAQDFLTGKHPIVEGKVCILGGGIVALETAEVVQQFHRYQGHDDLNMDIVEMLPTMAKDLAANIREPMMRRLKSHGFGMYTNTKVLEYRGNTILVEKADGTQLEMGPYDHILFSMGTKPYNTLSEELEKIVPEVKVIGDAHKASLIVWATRAGFDAAMEL</sequence>
<proteinExistence type="inferred from homology"/>
<comment type="cofactor">
    <cofactor evidence="1">
        <name>FMN</name>
        <dbReference type="ChEBI" id="CHEBI:58210"/>
    </cofactor>
</comment>
<dbReference type="InterPro" id="IPR036188">
    <property type="entry name" value="FAD/NAD-bd_sf"/>
</dbReference>
<keyword evidence="5" id="KW-0288">FMN</keyword>
<dbReference type="GO" id="GO:0010181">
    <property type="term" value="F:FMN binding"/>
    <property type="evidence" value="ECO:0007669"/>
    <property type="project" value="InterPro"/>
</dbReference>
<dbReference type="SUPFAM" id="SSF51395">
    <property type="entry name" value="FMN-linked oxidoreductases"/>
    <property type="match status" value="1"/>
</dbReference>
<name>A0AA43RL61_9ACTN</name>
<comment type="caution">
    <text evidence="12">The sequence shown here is derived from an EMBL/GenBank/DDBJ whole genome shotgun (WGS) entry which is preliminary data.</text>
</comment>
<evidence type="ECO:0000256" key="4">
    <source>
        <dbReference type="ARBA" id="ARBA00022630"/>
    </source>
</evidence>
<dbReference type="PANTHER" id="PTHR42917">
    <property type="entry name" value="2,4-DIENOYL-COA REDUCTASE"/>
    <property type="match status" value="1"/>
</dbReference>
<keyword evidence="8" id="KW-0408">Iron</keyword>
<accession>A0AA43RL61</accession>
<comment type="cofactor">
    <cofactor evidence="2">
        <name>[4Fe-4S] cluster</name>
        <dbReference type="ChEBI" id="CHEBI:49883"/>
    </cofactor>
</comment>
<dbReference type="PRINTS" id="PR00368">
    <property type="entry name" value="FADPNR"/>
</dbReference>
<keyword evidence="4" id="KW-0285">Flavoprotein</keyword>
<evidence type="ECO:0000259" key="10">
    <source>
        <dbReference type="Pfam" id="PF00724"/>
    </source>
</evidence>
<evidence type="ECO:0000256" key="1">
    <source>
        <dbReference type="ARBA" id="ARBA00001917"/>
    </source>
</evidence>
<protein>
    <submittedName>
        <fullName evidence="12">NAD(P)/FAD-dependent oxidoreductase</fullName>
    </submittedName>
</protein>
<dbReference type="AlphaFoldDB" id="A0AA43RL61"/>
<evidence type="ECO:0000256" key="5">
    <source>
        <dbReference type="ARBA" id="ARBA00022643"/>
    </source>
</evidence>
<comment type="similarity">
    <text evidence="3">In the N-terminal section; belongs to the NADH:flavin oxidoreductase/NADH oxidase family.</text>
</comment>
<dbReference type="GO" id="GO:0051536">
    <property type="term" value="F:iron-sulfur cluster binding"/>
    <property type="evidence" value="ECO:0007669"/>
    <property type="project" value="UniProtKB-KW"/>
</dbReference>
<feature type="domain" description="FAD/NAD(P)-binding" evidence="11">
    <location>
        <begin position="385"/>
        <end position="620"/>
    </location>
</feature>
<dbReference type="InterPro" id="IPR023753">
    <property type="entry name" value="FAD/NAD-binding_dom"/>
</dbReference>
<keyword evidence="13" id="KW-1185">Reference proteome</keyword>
<dbReference type="GO" id="GO:0016491">
    <property type="term" value="F:oxidoreductase activity"/>
    <property type="evidence" value="ECO:0007669"/>
    <property type="project" value="UniProtKB-KW"/>
</dbReference>
<feature type="domain" description="NADH:flavin oxidoreductase/NADH oxidase N-terminal" evidence="10">
    <location>
        <begin position="5"/>
        <end position="335"/>
    </location>
</feature>
<evidence type="ECO:0000256" key="3">
    <source>
        <dbReference type="ARBA" id="ARBA00011048"/>
    </source>
</evidence>
<keyword evidence="9" id="KW-0411">Iron-sulfur</keyword>
<dbReference type="Pfam" id="PF00724">
    <property type="entry name" value="Oxidored_FMN"/>
    <property type="match status" value="1"/>
</dbReference>
<dbReference type="InterPro" id="IPR051793">
    <property type="entry name" value="NADH:flavin_oxidoreductase"/>
</dbReference>